<dbReference type="PANTHER" id="PTHR13200:SF0">
    <property type="entry name" value="EEF1A LYSINE METHYLTRANSFERASE 1"/>
    <property type="match status" value="1"/>
</dbReference>
<keyword evidence="2 5" id="KW-0963">Cytoplasm</keyword>
<dbReference type="Pfam" id="PF10237">
    <property type="entry name" value="N6-adenineMlase"/>
    <property type="match status" value="1"/>
</dbReference>
<comment type="subcellular location">
    <subcellularLocation>
        <location evidence="1 5">Cytoplasm</location>
    </subcellularLocation>
</comment>
<dbReference type="GO" id="GO:0032259">
    <property type="term" value="P:methylation"/>
    <property type="evidence" value="ECO:0007669"/>
    <property type="project" value="UniProtKB-KW"/>
</dbReference>
<organism evidence="6 7">
    <name type="scientific">Pichia kluyveri</name>
    <name type="common">Yeast</name>
    <dbReference type="NCBI Taxonomy" id="36015"/>
    <lineage>
        <taxon>Eukaryota</taxon>
        <taxon>Fungi</taxon>
        <taxon>Dikarya</taxon>
        <taxon>Ascomycota</taxon>
        <taxon>Saccharomycotina</taxon>
        <taxon>Pichiomycetes</taxon>
        <taxon>Pichiales</taxon>
        <taxon>Pichiaceae</taxon>
        <taxon>Pichia</taxon>
    </lineage>
</organism>
<evidence type="ECO:0000256" key="2">
    <source>
        <dbReference type="ARBA" id="ARBA00022490"/>
    </source>
</evidence>
<keyword evidence="7" id="KW-1185">Reference proteome</keyword>
<gene>
    <name evidence="5" type="primary">EFM5</name>
    <name evidence="6" type="ORF">DAPK24_011620</name>
</gene>
<dbReference type="PANTHER" id="PTHR13200">
    <property type="entry name" value="EEF1A LYSINE METHYLTRANSFERASE 1"/>
    <property type="match status" value="1"/>
</dbReference>
<protein>
    <recommendedName>
        <fullName evidence="5">Protein-lysine N-methyltransferase EFM5</fullName>
        <ecNumber evidence="5">2.1.1.-</ecNumber>
    </recommendedName>
    <alternativeName>
        <fullName evidence="5">Elongation factor methyltransferase 5</fullName>
    </alternativeName>
</protein>
<dbReference type="GO" id="GO:0016279">
    <property type="term" value="F:protein-lysine N-methyltransferase activity"/>
    <property type="evidence" value="ECO:0007669"/>
    <property type="project" value="UniProtKB-UniRule"/>
</dbReference>
<comment type="similarity">
    <text evidence="5">Belongs to the class I-like SAM-binding methyltransferase superfamily. EFM5 family.</text>
</comment>
<evidence type="ECO:0000256" key="3">
    <source>
        <dbReference type="ARBA" id="ARBA00022603"/>
    </source>
</evidence>
<name>A0AAV5R0Q3_PICKL</name>
<dbReference type="AlphaFoldDB" id="A0AAV5R0Q3"/>
<dbReference type="EC" id="2.1.1.-" evidence="5"/>
<evidence type="ECO:0000256" key="5">
    <source>
        <dbReference type="HAMAP-Rule" id="MF_03187"/>
    </source>
</evidence>
<comment type="function">
    <text evidence="5">S-adenosyl-L-methionine-dependent protein-lysine N-methyltransferase that trimethylates elongation factor 1-alpha at 'Lys-79'.</text>
</comment>
<dbReference type="HAMAP" id="MF_03187">
    <property type="entry name" value="Methyltr_EFM5"/>
    <property type="match status" value="1"/>
</dbReference>
<dbReference type="InterPro" id="IPR019369">
    <property type="entry name" value="Efm5/EEF1AKMT1"/>
</dbReference>
<evidence type="ECO:0000313" key="6">
    <source>
        <dbReference type="EMBL" id="GMM44587.1"/>
    </source>
</evidence>
<keyword evidence="3 5" id="KW-0489">Methyltransferase</keyword>
<evidence type="ECO:0000256" key="4">
    <source>
        <dbReference type="ARBA" id="ARBA00022679"/>
    </source>
</evidence>
<dbReference type="EMBL" id="BTGB01000001">
    <property type="protein sequence ID" value="GMM44587.1"/>
    <property type="molecule type" value="Genomic_DNA"/>
</dbReference>
<keyword evidence="4 5" id="KW-0808">Transferase</keyword>
<proteinExistence type="inferred from homology"/>
<comment type="caution">
    <text evidence="6">The sequence shown here is derived from an EMBL/GenBank/DDBJ whole genome shotgun (WGS) entry which is preliminary data.</text>
</comment>
<sequence length="236" mass="27505">MDSDDEMPMLSAATLAALQEFKNEEKERNEKFASLYQNAEEAFEKRSKLSIDDFKEDWQLSQFWYSDETASILLDALLEGATEDTVICIASAPSVYAIINKRDRSKLPTKKIYLFEYDKRFELLSGEEYFGFYDFNEPEKFRNDLIGKIDRLLIDPPFLESECQKKSSETAKLLLKKNSSARIITCTGERMKDNVLKNYAEEGVKVTDFYPEHKNGLSNEFRCYANFDCKQWKKID</sequence>
<dbReference type="GO" id="GO:0005737">
    <property type="term" value="C:cytoplasm"/>
    <property type="evidence" value="ECO:0007669"/>
    <property type="project" value="UniProtKB-SubCell"/>
</dbReference>
<evidence type="ECO:0000313" key="7">
    <source>
        <dbReference type="Proteomes" id="UP001378960"/>
    </source>
</evidence>
<accession>A0AAV5R0Q3</accession>
<reference evidence="6 7" key="1">
    <citation type="journal article" date="2023" name="Elife">
        <title>Identification of key yeast species and microbe-microbe interactions impacting larval growth of Drosophila in the wild.</title>
        <authorList>
            <person name="Mure A."/>
            <person name="Sugiura Y."/>
            <person name="Maeda R."/>
            <person name="Honda K."/>
            <person name="Sakurai N."/>
            <person name="Takahashi Y."/>
            <person name="Watada M."/>
            <person name="Katoh T."/>
            <person name="Gotoh A."/>
            <person name="Gotoh Y."/>
            <person name="Taniguchi I."/>
            <person name="Nakamura K."/>
            <person name="Hayashi T."/>
            <person name="Katayama T."/>
            <person name="Uemura T."/>
            <person name="Hattori Y."/>
        </authorList>
    </citation>
    <scope>NUCLEOTIDE SEQUENCE [LARGE SCALE GENOMIC DNA]</scope>
    <source>
        <strain evidence="6 7">PK-24</strain>
    </source>
</reference>
<dbReference type="Proteomes" id="UP001378960">
    <property type="component" value="Unassembled WGS sequence"/>
</dbReference>
<dbReference type="InterPro" id="IPR041370">
    <property type="entry name" value="Mlase_EEF1AKMT1/ZCCHC4"/>
</dbReference>
<evidence type="ECO:0000256" key="1">
    <source>
        <dbReference type="ARBA" id="ARBA00004496"/>
    </source>
</evidence>